<dbReference type="Pfam" id="PF02037">
    <property type="entry name" value="SAP"/>
    <property type="match status" value="1"/>
</dbReference>
<accession>A0A6V7GZZ2</accession>
<dbReference type="InterPro" id="IPR036361">
    <property type="entry name" value="SAP_dom_sf"/>
</dbReference>
<proteinExistence type="predicted"/>
<dbReference type="InterPro" id="IPR003034">
    <property type="entry name" value="SAP_dom"/>
</dbReference>
<gene>
    <name evidence="3" type="ORF">MHI_LOCUS181805</name>
</gene>
<feature type="compositionally biased region" description="Acidic residues" evidence="1">
    <location>
        <begin position="54"/>
        <end position="72"/>
    </location>
</feature>
<dbReference type="AlphaFoldDB" id="A0A6V7GZZ2"/>
<feature type="domain" description="SAP" evidence="2">
    <location>
        <begin position="16"/>
        <end position="41"/>
    </location>
</feature>
<sequence length="187" mass="22221">MDQASKNSDKLEQTGTMKLIQLKDELRRRKLKTCGNKSELQNGLRVALLLETEHGEDEESEEEKEETDEDDCDQNLHVRVSASNRHEHLLTFRDVKESMSVFSEFEEMAELCNWTDVQKIIYAKRLLRGSAEMFVNYENCCKSWIKTLWRSHPNLSLDKGMISWRRRLKFRVYNPMNIVKYEILNRM</sequence>
<keyword evidence="4" id="KW-1185">Reference proteome</keyword>
<feature type="non-terminal residue" evidence="3">
    <location>
        <position position="187"/>
    </location>
</feature>
<feature type="region of interest" description="Disordered" evidence="1">
    <location>
        <begin position="52"/>
        <end position="72"/>
    </location>
</feature>
<evidence type="ECO:0000259" key="2">
    <source>
        <dbReference type="Pfam" id="PF02037"/>
    </source>
</evidence>
<dbReference type="OrthoDB" id="7616145at2759"/>
<dbReference type="SUPFAM" id="SSF68906">
    <property type="entry name" value="SAP domain"/>
    <property type="match status" value="1"/>
</dbReference>
<dbReference type="Gene3D" id="1.10.720.30">
    <property type="entry name" value="SAP domain"/>
    <property type="match status" value="1"/>
</dbReference>
<comment type="caution">
    <text evidence="3">The sequence shown here is derived from an EMBL/GenBank/DDBJ whole genome shotgun (WGS) entry which is preliminary data.</text>
</comment>
<reference evidence="3" key="1">
    <citation type="submission" date="2020-07" db="EMBL/GenBank/DDBJ databases">
        <authorList>
            <person name="Nazaruddin N."/>
        </authorList>
    </citation>
    <scope>NUCLEOTIDE SEQUENCE</scope>
</reference>
<name>A0A6V7GZZ2_9HYME</name>
<organism evidence="3 4">
    <name type="scientific">Heterotrigona itama</name>
    <dbReference type="NCBI Taxonomy" id="395501"/>
    <lineage>
        <taxon>Eukaryota</taxon>
        <taxon>Metazoa</taxon>
        <taxon>Ecdysozoa</taxon>
        <taxon>Arthropoda</taxon>
        <taxon>Hexapoda</taxon>
        <taxon>Insecta</taxon>
        <taxon>Pterygota</taxon>
        <taxon>Neoptera</taxon>
        <taxon>Endopterygota</taxon>
        <taxon>Hymenoptera</taxon>
        <taxon>Apocrita</taxon>
        <taxon>Aculeata</taxon>
        <taxon>Apoidea</taxon>
        <taxon>Anthophila</taxon>
        <taxon>Apidae</taxon>
        <taxon>Heterotrigona</taxon>
    </lineage>
</organism>
<evidence type="ECO:0000313" key="4">
    <source>
        <dbReference type="Proteomes" id="UP000752696"/>
    </source>
</evidence>
<evidence type="ECO:0000256" key="1">
    <source>
        <dbReference type="SAM" id="MobiDB-lite"/>
    </source>
</evidence>
<evidence type="ECO:0000313" key="3">
    <source>
        <dbReference type="EMBL" id="CAD1470251.1"/>
    </source>
</evidence>
<protein>
    <recommendedName>
        <fullName evidence="2">SAP domain-containing protein</fullName>
    </recommendedName>
</protein>
<dbReference type="Proteomes" id="UP000752696">
    <property type="component" value="Unassembled WGS sequence"/>
</dbReference>
<dbReference type="EMBL" id="CAJDYZ010003579">
    <property type="protein sequence ID" value="CAD1470251.1"/>
    <property type="molecule type" value="Genomic_DNA"/>
</dbReference>